<organism evidence="1 2">
    <name type="scientific">Russula earlei</name>
    <dbReference type="NCBI Taxonomy" id="71964"/>
    <lineage>
        <taxon>Eukaryota</taxon>
        <taxon>Fungi</taxon>
        <taxon>Dikarya</taxon>
        <taxon>Basidiomycota</taxon>
        <taxon>Agaricomycotina</taxon>
        <taxon>Agaricomycetes</taxon>
        <taxon>Russulales</taxon>
        <taxon>Russulaceae</taxon>
        <taxon>Russula</taxon>
    </lineage>
</organism>
<sequence>MGEHGGEAAAVMIVGKGGMATSGATEGTRAEATKVGRTEDTGVMVIGIDMVAEVSEAETVAREAGAGAGAIGVGRVMTEVDETEVVAMMTVGNREVVVEAGDVGTVTATEDKAGNGEIEPEDWDQVRWSRLW</sequence>
<dbReference type="EMBL" id="JAGFNK010000830">
    <property type="protein sequence ID" value="KAI9438858.1"/>
    <property type="molecule type" value="Genomic_DNA"/>
</dbReference>
<accession>A0ACC0TS74</accession>
<evidence type="ECO:0000313" key="2">
    <source>
        <dbReference type="Proteomes" id="UP001207468"/>
    </source>
</evidence>
<proteinExistence type="predicted"/>
<reference evidence="1" key="1">
    <citation type="submission" date="2021-03" db="EMBL/GenBank/DDBJ databases">
        <title>Evolutionary priming and transition to the ectomycorrhizal habit in an iconic lineage of mushroom-forming fungi: is preadaptation a requirement?</title>
        <authorList>
            <consortium name="DOE Joint Genome Institute"/>
            <person name="Looney B.P."/>
            <person name="Miyauchi S."/>
            <person name="Morin E."/>
            <person name="Drula E."/>
            <person name="Courty P.E."/>
            <person name="Chicoki N."/>
            <person name="Fauchery L."/>
            <person name="Kohler A."/>
            <person name="Kuo A."/>
            <person name="LaButti K."/>
            <person name="Pangilinan J."/>
            <person name="Lipzen A."/>
            <person name="Riley R."/>
            <person name="Andreopoulos W."/>
            <person name="He G."/>
            <person name="Johnson J."/>
            <person name="Barry K.W."/>
            <person name="Grigoriev I.V."/>
            <person name="Nagy L."/>
            <person name="Hibbett D."/>
            <person name="Henrissat B."/>
            <person name="Matheny P.B."/>
            <person name="Labbe J."/>
            <person name="Martin A.F."/>
        </authorList>
    </citation>
    <scope>NUCLEOTIDE SEQUENCE</scope>
    <source>
        <strain evidence="1">BPL698</strain>
    </source>
</reference>
<gene>
    <name evidence="1" type="ORF">F5148DRAFT_1154208</name>
</gene>
<protein>
    <submittedName>
        <fullName evidence="1">Uncharacterized protein</fullName>
    </submittedName>
</protein>
<evidence type="ECO:0000313" key="1">
    <source>
        <dbReference type="EMBL" id="KAI9438858.1"/>
    </source>
</evidence>
<keyword evidence="2" id="KW-1185">Reference proteome</keyword>
<comment type="caution">
    <text evidence="1">The sequence shown here is derived from an EMBL/GenBank/DDBJ whole genome shotgun (WGS) entry which is preliminary data.</text>
</comment>
<name>A0ACC0TS74_9AGAM</name>
<dbReference type="Proteomes" id="UP001207468">
    <property type="component" value="Unassembled WGS sequence"/>
</dbReference>